<accession>A0A2P2NQS0</accession>
<proteinExistence type="predicted"/>
<protein>
    <submittedName>
        <fullName evidence="1">Uncharacterized protein</fullName>
    </submittedName>
</protein>
<name>A0A2P2NQS0_RHIMU</name>
<dbReference type="EMBL" id="GGEC01064355">
    <property type="protein sequence ID" value="MBX44839.1"/>
    <property type="molecule type" value="Transcribed_RNA"/>
</dbReference>
<reference evidence="1" key="1">
    <citation type="submission" date="2018-02" db="EMBL/GenBank/DDBJ databases">
        <title>Rhizophora mucronata_Transcriptome.</title>
        <authorList>
            <person name="Meera S.P."/>
            <person name="Sreeshan A."/>
            <person name="Augustine A."/>
        </authorList>
    </citation>
    <scope>NUCLEOTIDE SEQUENCE</scope>
    <source>
        <tissue evidence="1">Leaf</tissue>
    </source>
</reference>
<dbReference type="AlphaFoldDB" id="A0A2P2NQS0"/>
<evidence type="ECO:0000313" key="1">
    <source>
        <dbReference type="EMBL" id="MBX44839.1"/>
    </source>
</evidence>
<sequence>MYTDQVNPNLHKEFLSYTKPM</sequence>
<organism evidence="1">
    <name type="scientific">Rhizophora mucronata</name>
    <name type="common">Asiatic mangrove</name>
    <dbReference type="NCBI Taxonomy" id="61149"/>
    <lineage>
        <taxon>Eukaryota</taxon>
        <taxon>Viridiplantae</taxon>
        <taxon>Streptophyta</taxon>
        <taxon>Embryophyta</taxon>
        <taxon>Tracheophyta</taxon>
        <taxon>Spermatophyta</taxon>
        <taxon>Magnoliopsida</taxon>
        <taxon>eudicotyledons</taxon>
        <taxon>Gunneridae</taxon>
        <taxon>Pentapetalae</taxon>
        <taxon>rosids</taxon>
        <taxon>fabids</taxon>
        <taxon>Malpighiales</taxon>
        <taxon>Rhizophoraceae</taxon>
        <taxon>Rhizophora</taxon>
    </lineage>
</organism>